<dbReference type="GO" id="GO:0005634">
    <property type="term" value="C:nucleus"/>
    <property type="evidence" value="ECO:0007669"/>
    <property type="project" value="UniProtKB-SubCell"/>
</dbReference>
<evidence type="ECO:0000256" key="6">
    <source>
        <dbReference type="SAM" id="MobiDB-lite"/>
    </source>
</evidence>
<evidence type="ECO:0000313" key="8">
    <source>
        <dbReference type="EMBL" id="ODN77542.1"/>
    </source>
</evidence>
<evidence type="ECO:0000256" key="3">
    <source>
        <dbReference type="ARBA" id="ARBA00023125"/>
    </source>
</evidence>
<dbReference type="GO" id="GO:0000976">
    <property type="term" value="F:transcription cis-regulatory region binding"/>
    <property type="evidence" value="ECO:0007669"/>
    <property type="project" value="TreeGrafter"/>
</dbReference>
<evidence type="ECO:0000256" key="2">
    <source>
        <dbReference type="ARBA" id="ARBA00023015"/>
    </source>
</evidence>
<dbReference type="Pfam" id="PF00172">
    <property type="entry name" value="Zn_clus"/>
    <property type="match status" value="1"/>
</dbReference>
<feature type="domain" description="Zn(2)-C6 fungal-type" evidence="7">
    <location>
        <begin position="112"/>
        <end position="143"/>
    </location>
</feature>
<evidence type="ECO:0000313" key="9">
    <source>
        <dbReference type="Proteomes" id="UP000094065"/>
    </source>
</evidence>
<dbReference type="InterPro" id="IPR001138">
    <property type="entry name" value="Zn2Cys6_DnaBD"/>
</dbReference>
<feature type="compositionally biased region" description="Low complexity" evidence="6">
    <location>
        <begin position="76"/>
        <end position="95"/>
    </location>
</feature>
<dbReference type="CDD" id="cd00067">
    <property type="entry name" value="GAL4"/>
    <property type="match status" value="1"/>
</dbReference>
<comment type="subcellular location">
    <subcellularLocation>
        <location evidence="1">Nucleus</location>
    </subcellularLocation>
</comment>
<dbReference type="EMBL" id="AWGJ01000007">
    <property type="protein sequence ID" value="ODN77542.1"/>
    <property type="molecule type" value="Genomic_DNA"/>
</dbReference>
<dbReference type="AlphaFoldDB" id="A0A1E3HMG8"/>
<dbReference type="PROSITE" id="PS00463">
    <property type="entry name" value="ZN2_CY6_FUNGAL_1"/>
    <property type="match status" value="1"/>
</dbReference>
<dbReference type="GO" id="GO:0000981">
    <property type="term" value="F:DNA-binding transcription factor activity, RNA polymerase II-specific"/>
    <property type="evidence" value="ECO:0007669"/>
    <property type="project" value="InterPro"/>
</dbReference>
<dbReference type="STRING" id="1295533.A0A1E3HMG8"/>
<accession>A0A1E3HMG8</accession>
<keyword evidence="5" id="KW-0539">Nucleus</keyword>
<name>A0A1E3HMG8_9TREE</name>
<dbReference type="Proteomes" id="UP000094065">
    <property type="component" value="Unassembled WGS sequence"/>
</dbReference>
<dbReference type="PROSITE" id="PS50048">
    <property type="entry name" value="ZN2_CY6_FUNGAL_2"/>
    <property type="match status" value="1"/>
</dbReference>
<dbReference type="PANTHER" id="PTHR31845:SF33">
    <property type="entry name" value="ZN(II)2CYS6 TRANSCRIPTION FACTOR (EUROFUNG)"/>
    <property type="match status" value="1"/>
</dbReference>
<dbReference type="SUPFAM" id="SSF57701">
    <property type="entry name" value="Zn2/Cys6 DNA-binding domain"/>
    <property type="match status" value="1"/>
</dbReference>
<reference evidence="8 9" key="1">
    <citation type="submission" date="2016-06" db="EMBL/GenBank/DDBJ databases">
        <title>Evolution of pathogenesis and genome organization in the Tremellales.</title>
        <authorList>
            <person name="Cuomo C."/>
            <person name="Litvintseva A."/>
            <person name="Heitman J."/>
            <person name="Chen Y."/>
            <person name="Sun S."/>
            <person name="Springer D."/>
            <person name="Dromer F."/>
            <person name="Young S."/>
            <person name="Zeng Q."/>
            <person name="Chapman S."/>
            <person name="Gujja S."/>
            <person name="Saif S."/>
            <person name="Birren B."/>
        </authorList>
    </citation>
    <scope>NUCLEOTIDE SEQUENCE [LARGE SCALE GENOMIC DNA]</scope>
    <source>
        <strain evidence="8 9">CBS 6039</strain>
    </source>
</reference>
<dbReference type="InterPro" id="IPR036864">
    <property type="entry name" value="Zn2-C6_fun-type_DNA-bd_sf"/>
</dbReference>
<dbReference type="RefSeq" id="XP_018992778.1">
    <property type="nucleotide sequence ID" value="XM_019138835.1"/>
</dbReference>
<dbReference type="GO" id="GO:0008270">
    <property type="term" value="F:zinc ion binding"/>
    <property type="evidence" value="ECO:0007669"/>
    <property type="project" value="InterPro"/>
</dbReference>
<feature type="region of interest" description="Disordered" evidence="6">
    <location>
        <begin position="153"/>
        <end position="250"/>
    </location>
</feature>
<organism evidence="8 9">
    <name type="scientific">Cryptococcus amylolentus CBS 6039</name>
    <dbReference type="NCBI Taxonomy" id="1295533"/>
    <lineage>
        <taxon>Eukaryota</taxon>
        <taxon>Fungi</taxon>
        <taxon>Dikarya</taxon>
        <taxon>Basidiomycota</taxon>
        <taxon>Agaricomycotina</taxon>
        <taxon>Tremellomycetes</taxon>
        <taxon>Tremellales</taxon>
        <taxon>Cryptococcaceae</taxon>
        <taxon>Cryptococcus</taxon>
    </lineage>
</organism>
<sequence length="722" mass="78385">MNPSPAKRPRRTSTPSPEPRQGPSISPSRQLPPIQGTPTLPPPFGGSAGWSARWRGASRRSGAEESPSPKDEEPIAGPSTSGSGSNAGTSAQGSSMVFTRDTGGRAPRSMMACVRCRRQKMKCDGPSSVPCRGCRTAGQQCIFEPRSRPKSISVIPSRPFYPGRPGSPASFYPPGAQPAPPVTSRPMGQEYAFRPSSREQMGPPPGSTMGSVYSGMTSRRSPGPPSIASSANIPPSPYGYQPAPQAPPQVIHPPPFAVPIPQRPMSPTRTSTDARLHALERTLESTLRPLSWVPSALSTLQSSVNDLRAQVAPRRVFTVAESTWDCYRTRVWPLTPWLVGLRDGAGLPGMVADMMGRRAEEVARAGQQGQGTSTIGLEGEARREVGRLIGEGREWAKEEVHGLCVLATWTNDRTYAALAVAEARSLGMHALRRTQDDWREWAYVVIMDTMCHVPDYLEPITRTRLSGPWRDRLGSMPTSDPAIRERDSRLLAWIVYAELLGEVFQYRETPTTGNALEMREERLVGPWSQFGQHWDAWASEFDVRNDPILSLYHMYAVLFTVTPVCFADDRSWEELATSPEGQQLLERGKDAAISLIQSICSTEVGRTLSYSFPLYRPLLALAVLHLISFAAALPAVPAVQTAQSSILHALRQAYETLNLHVPQREALPGPGAGVGLASGTGGAGQGATGGLLGEVAETGRLELGKRWLELSVGRDAWRRIVG</sequence>
<keyword evidence="2" id="KW-0805">Transcription regulation</keyword>
<feature type="compositionally biased region" description="Basic and acidic residues" evidence="6">
    <location>
        <begin position="61"/>
        <end position="73"/>
    </location>
</feature>
<keyword evidence="4" id="KW-0804">Transcription</keyword>
<dbReference type="PANTHER" id="PTHR31845">
    <property type="entry name" value="FINGER DOMAIN PROTEIN, PUTATIVE-RELATED"/>
    <property type="match status" value="1"/>
</dbReference>
<gene>
    <name evidence="8" type="ORF">L202_04714</name>
</gene>
<keyword evidence="9" id="KW-1185">Reference proteome</keyword>
<proteinExistence type="predicted"/>
<feature type="compositionally biased region" description="Polar residues" evidence="6">
    <location>
        <begin position="208"/>
        <end position="217"/>
    </location>
</feature>
<dbReference type="GeneID" id="30156023"/>
<evidence type="ECO:0000256" key="5">
    <source>
        <dbReference type="ARBA" id="ARBA00023242"/>
    </source>
</evidence>
<keyword evidence="3" id="KW-0238">DNA-binding</keyword>
<dbReference type="SMART" id="SM00066">
    <property type="entry name" value="GAL4"/>
    <property type="match status" value="1"/>
</dbReference>
<comment type="caution">
    <text evidence="8">The sequence shown here is derived from an EMBL/GenBank/DDBJ whole genome shotgun (WGS) entry which is preliminary data.</text>
</comment>
<evidence type="ECO:0000256" key="4">
    <source>
        <dbReference type="ARBA" id="ARBA00023163"/>
    </source>
</evidence>
<feature type="region of interest" description="Disordered" evidence="6">
    <location>
        <begin position="1"/>
        <end position="105"/>
    </location>
</feature>
<evidence type="ECO:0000256" key="1">
    <source>
        <dbReference type="ARBA" id="ARBA00004123"/>
    </source>
</evidence>
<dbReference type="InterPro" id="IPR051089">
    <property type="entry name" value="prtT"/>
</dbReference>
<protein>
    <recommendedName>
        <fullName evidence="7">Zn(2)-C6 fungal-type domain-containing protein</fullName>
    </recommendedName>
</protein>
<evidence type="ECO:0000259" key="7">
    <source>
        <dbReference type="PROSITE" id="PS50048"/>
    </source>
</evidence>
<dbReference type="CDD" id="cd12148">
    <property type="entry name" value="fungal_TF_MHR"/>
    <property type="match status" value="1"/>
</dbReference>
<dbReference type="OrthoDB" id="39175at2759"/>
<feature type="compositionally biased region" description="Low complexity" evidence="6">
    <location>
        <begin position="218"/>
        <end position="243"/>
    </location>
</feature>
<dbReference type="Gene3D" id="4.10.240.10">
    <property type="entry name" value="Zn(2)-C6 fungal-type DNA-binding domain"/>
    <property type="match status" value="1"/>
</dbReference>